<feature type="region of interest" description="Disordered" evidence="1">
    <location>
        <begin position="50"/>
        <end position="72"/>
    </location>
</feature>
<dbReference type="AlphaFoldDB" id="A0A919DF73"/>
<evidence type="ECO:0000313" key="3">
    <source>
        <dbReference type="Proteomes" id="UP000603227"/>
    </source>
</evidence>
<proteinExistence type="predicted"/>
<dbReference type="Proteomes" id="UP000603227">
    <property type="component" value="Unassembled WGS sequence"/>
</dbReference>
<name>A0A919DF73_9ACTN</name>
<evidence type="ECO:0000256" key="1">
    <source>
        <dbReference type="SAM" id="MobiDB-lite"/>
    </source>
</evidence>
<gene>
    <name evidence="2" type="ORF">GCM10017771_59790</name>
</gene>
<dbReference type="EMBL" id="BNAT01000024">
    <property type="protein sequence ID" value="GHE40603.1"/>
    <property type="molecule type" value="Genomic_DNA"/>
</dbReference>
<accession>A0A919DF73</accession>
<organism evidence="2 3">
    <name type="scientific">Streptomyces capitiformicae</name>
    <dbReference type="NCBI Taxonomy" id="2014920"/>
    <lineage>
        <taxon>Bacteria</taxon>
        <taxon>Bacillati</taxon>
        <taxon>Actinomycetota</taxon>
        <taxon>Actinomycetes</taxon>
        <taxon>Kitasatosporales</taxon>
        <taxon>Streptomycetaceae</taxon>
        <taxon>Streptomyces</taxon>
    </lineage>
</organism>
<reference evidence="2" key="2">
    <citation type="submission" date="2020-09" db="EMBL/GenBank/DDBJ databases">
        <authorList>
            <person name="Sun Q."/>
            <person name="Zhou Y."/>
        </authorList>
    </citation>
    <scope>NUCLEOTIDE SEQUENCE</scope>
    <source>
        <strain evidence="2">CGMCC 4.7403</strain>
    </source>
</reference>
<comment type="caution">
    <text evidence="2">The sequence shown here is derived from an EMBL/GenBank/DDBJ whole genome shotgun (WGS) entry which is preliminary data.</text>
</comment>
<evidence type="ECO:0000313" key="2">
    <source>
        <dbReference type="EMBL" id="GHE40603.1"/>
    </source>
</evidence>
<keyword evidence="3" id="KW-1185">Reference proteome</keyword>
<sequence>MKAAMFGTPGTGSVRPFVFRQLVSGPQQLIDAPRIVFEVPRGRVERRGLPRRARSLAPPRRVEQRAAGLVMR</sequence>
<protein>
    <submittedName>
        <fullName evidence="2">Uncharacterized protein</fullName>
    </submittedName>
</protein>
<reference evidence="2" key="1">
    <citation type="journal article" date="2014" name="Int. J. Syst. Evol. Microbiol.">
        <title>Complete genome sequence of Corynebacterium casei LMG S-19264T (=DSM 44701T), isolated from a smear-ripened cheese.</title>
        <authorList>
            <consortium name="US DOE Joint Genome Institute (JGI-PGF)"/>
            <person name="Walter F."/>
            <person name="Albersmeier A."/>
            <person name="Kalinowski J."/>
            <person name="Ruckert C."/>
        </authorList>
    </citation>
    <scope>NUCLEOTIDE SEQUENCE</scope>
    <source>
        <strain evidence="2">CGMCC 4.7403</strain>
    </source>
</reference>